<dbReference type="RefSeq" id="WP_349877516.1">
    <property type="nucleotide sequence ID" value="NZ_CP157974.1"/>
</dbReference>
<reference evidence="1" key="1">
    <citation type="submission" date="2024-06" db="EMBL/GenBank/DDBJ databases">
        <title>Micromonospora sp. strain HUAS YX12 genome sequences.</title>
        <authorList>
            <person name="Mo P."/>
        </authorList>
    </citation>
    <scope>NUCLEOTIDE SEQUENCE</scope>
    <source>
        <strain evidence="1">HUAS YX12</strain>
    </source>
</reference>
<accession>A0AAU7QYV6</accession>
<protein>
    <recommendedName>
        <fullName evidence="2">DUF4034 domain-containing protein</fullName>
    </recommendedName>
</protein>
<sequence length="321" mass="37429">MRFFKKKRDLSGDELAISGFLDDESELLNEALLDREWGAARRILAAADKEHFMYYVAVAAATPGVEEWIDGPIRAQPDDPLPLLIGGARAISWAGEARGDGWANTVPKDAWPVWFQRLELAENLLDQALDRHPALADAWRYKIALSRYRQLPAVERWRRFKRLIEIDPSHLFGHEEMLDCLLPKWGGSWDAAFRFARERTAACPATNVPLLIMKVHRNFRWEGENGENRYYQRPDVASETYDAAEQSFWHDDYETTTLTPILWNYFAFALTYGRYFKQACTLYDAIGSDFVRKQPWHTVEHYRTMRDWARKEAADPHYHDE</sequence>
<organism evidence="1">
    <name type="scientific">Micromonospora sp. HUAS YX12</name>
    <dbReference type="NCBI Taxonomy" id="3156396"/>
    <lineage>
        <taxon>Bacteria</taxon>
        <taxon>Bacillati</taxon>
        <taxon>Actinomycetota</taxon>
        <taxon>Actinomycetes</taxon>
        <taxon>Micromonosporales</taxon>
        <taxon>Micromonosporaceae</taxon>
        <taxon>Micromonospora</taxon>
    </lineage>
</organism>
<evidence type="ECO:0008006" key="2">
    <source>
        <dbReference type="Google" id="ProtNLM"/>
    </source>
</evidence>
<dbReference type="EMBL" id="CP157974">
    <property type="protein sequence ID" value="XBT81092.1"/>
    <property type="molecule type" value="Genomic_DNA"/>
</dbReference>
<name>A0AAU7QYV6_9ACTN</name>
<dbReference type="AlphaFoldDB" id="A0AAU7QYV6"/>
<gene>
    <name evidence="1" type="ORF">ABIH81_26105</name>
</gene>
<proteinExistence type="predicted"/>
<evidence type="ECO:0000313" key="1">
    <source>
        <dbReference type="EMBL" id="XBT81092.1"/>
    </source>
</evidence>